<dbReference type="SFLD" id="SFLDS00029">
    <property type="entry name" value="Radical_SAM"/>
    <property type="match status" value="1"/>
</dbReference>
<keyword evidence="4" id="KW-0411">Iron-sulfur</keyword>
<evidence type="ECO:0000256" key="3">
    <source>
        <dbReference type="ARBA" id="ARBA00023004"/>
    </source>
</evidence>
<evidence type="ECO:0000256" key="2">
    <source>
        <dbReference type="ARBA" id="ARBA00022723"/>
    </source>
</evidence>
<evidence type="ECO:0000256" key="1">
    <source>
        <dbReference type="ARBA" id="ARBA00022691"/>
    </source>
</evidence>
<evidence type="ECO:0000313" key="5">
    <source>
        <dbReference type="EMBL" id="PIW19068.1"/>
    </source>
</evidence>
<keyword evidence="1" id="KW-0949">S-adenosyl-L-methionine</keyword>
<dbReference type="InterPro" id="IPR050377">
    <property type="entry name" value="Radical_SAM_PqqE_MftC-like"/>
</dbReference>
<dbReference type="PANTHER" id="PTHR11228:SF7">
    <property type="entry name" value="PQQA PEPTIDE CYCLASE"/>
    <property type="match status" value="1"/>
</dbReference>
<accession>A0A2M7GA94</accession>
<sequence length="414" mass="46777">MLSIQELRELCAQKKIYLWGAMIVGQGVCRSLERIGVPVEAFLDSSPSLQGQKALGYPICKPDSVFDSVRSGEGLIIISSGHHDLEIAQLCEQAGLSKNRDFILSKQSLNDLDPSVEVTGMCNLQCISCPRGNDNEPQPKGFMSAETYRLVLEKLLREIPLLGSVQLYTWGEPLLNKELPEIIAMTREAKVLTAISSNLNYVKNLEHVIAAKPDWFKVSCSGWEDSYEITHTGGKWNKFYPNLHTLAALRDQHHPEMHITLSYHLYKHNLDDDYKKMEALCEKLNLIFRPSPAYLYPMDTVRDFVDGNPISAQATRTLPLLMMDLNEGIAKARERKHLPCPEERCLPIDWDGRVRACGVYFRPYVVNQFLETPLAEIVGSEKKKQLCAECIGRGIHQFTSVYLPEQRIQVATVS</sequence>
<dbReference type="CDD" id="cd01335">
    <property type="entry name" value="Radical_SAM"/>
    <property type="match status" value="1"/>
</dbReference>
<dbReference type="GO" id="GO:0003824">
    <property type="term" value="F:catalytic activity"/>
    <property type="evidence" value="ECO:0007669"/>
    <property type="project" value="InterPro"/>
</dbReference>
<dbReference type="Proteomes" id="UP000231019">
    <property type="component" value="Unassembled WGS sequence"/>
</dbReference>
<dbReference type="GO" id="GO:0046872">
    <property type="term" value="F:metal ion binding"/>
    <property type="evidence" value="ECO:0007669"/>
    <property type="project" value="UniProtKB-KW"/>
</dbReference>
<dbReference type="InterPro" id="IPR058240">
    <property type="entry name" value="rSAM_sf"/>
</dbReference>
<dbReference type="InterPro" id="IPR013785">
    <property type="entry name" value="Aldolase_TIM"/>
</dbReference>
<keyword evidence="2" id="KW-0479">Metal-binding</keyword>
<proteinExistence type="predicted"/>
<dbReference type="Gene3D" id="3.20.20.70">
    <property type="entry name" value="Aldolase class I"/>
    <property type="match status" value="1"/>
</dbReference>
<reference evidence="5 6" key="1">
    <citation type="submission" date="2017-09" db="EMBL/GenBank/DDBJ databases">
        <title>Depth-based differentiation of microbial function through sediment-hosted aquifers and enrichment of novel symbionts in the deep terrestrial subsurface.</title>
        <authorList>
            <person name="Probst A.J."/>
            <person name="Ladd B."/>
            <person name="Jarett J.K."/>
            <person name="Geller-Mcgrath D.E."/>
            <person name="Sieber C.M."/>
            <person name="Emerson J.B."/>
            <person name="Anantharaman K."/>
            <person name="Thomas B.C."/>
            <person name="Malmstrom R."/>
            <person name="Stieglmeier M."/>
            <person name="Klingl A."/>
            <person name="Woyke T."/>
            <person name="Ryan C.M."/>
            <person name="Banfield J.F."/>
        </authorList>
    </citation>
    <scope>NUCLEOTIDE SEQUENCE [LARGE SCALE GENOMIC DNA]</scope>
    <source>
        <strain evidence="5">CG17_big_fil_post_rev_8_21_14_2_50_48_46</strain>
    </source>
</reference>
<evidence type="ECO:0000256" key="4">
    <source>
        <dbReference type="ARBA" id="ARBA00023014"/>
    </source>
</evidence>
<dbReference type="InterPro" id="IPR007197">
    <property type="entry name" value="rSAM"/>
</dbReference>
<protein>
    <recommendedName>
        <fullName evidence="7">Radical SAM core domain-containing protein</fullName>
    </recommendedName>
</protein>
<evidence type="ECO:0008006" key="7">
    <source>
        <dbReference type="Google" id="ProtNLM"/>
    </source>
</evidence>
<dbReference type="PANTHER" id="PTHR11228">
    <property type="entry name" value="RADICAL SAM DOMAIN PROTEIN"/>
    <property type="match status" value="1"/>
</dbReference>
<dbReference type="SUPFAM" id="SSF102114">
    <property type="entry name" value="Radical SAM enzymes"/>
    <property type="match status" value="1"/>
</dbReference>
<dbReference type="EMBL" id="PFFQ01000006">
    <property type="protein sequence ID" value="PIW19068.1"/>
    <property type="molecule type" value="Genomic_DNA"/>
</dbReference>
<dbReference type="GO" id="GO:0051536">
    <property type="term" value="F:iron-sulfur cluster binding"/>
    <property type="evidence" value="ECO:0007669"/>
    <property type="project" value="UniProtKB-KW"/>
</dbReference>
<name>A0A2M7GA94_9BACT</name>
<evidence type="ECO:0000313" key="6">
    <source>
        <dbReference type="Proteomes" id="UP000231019"/>
    </source>
</evidence>
<gene>
    <name evidence="5" type="ORF">COW36_02860</name>
</gene>
<comment type="caution">
    <text evidence="5">The sequence shown here is derived from an EMBL/GenBank/DDBJ whole genome shotgun (WGS) entry which is preliminary data.</text>
</comment>
<keyword evidence="3" id="KW-0408">Iron</keyword>
<dbReference type="AlphaFoldDB" id="A0A2M7GA94"/>
<organism evidence="5 6">
    <name type="scientific">bacterium (Candidatus Blackallbacteria) CG17_big_fil_post_rev_8_21_14_2_50_48_46</name>
    <dbReference type="NCBI Taxonomy" id="2014261"/>
    <lineage>
        <taxon>Bacteria</taxon>
        <taxon>Candidatus Blackallbacteria</taxon>
    </lineage>
</organism>